<dbReference type="SUPFAM" id="SSF50249">
    <property type="entry name" value="Nucleic acid-binding proteins"/>
    <property type="match status" value="1"/>
</dbReference>
<dbReference type="CDD" id="cd04477">
    <property type="entry name" value="RPA1N"/>
    <property type="match status" value="1"/>
</dbReference>
<dbReference type="Proteomes" id="UP000807159">
    <property type="component" value="Chromosome 3"/>
</dbReference>
<reference evidence="3" key="1">
    <citation type="journal article" date="2021" name="J. Hered.">
        <title>Genome Assembly of Salicaceae Populus deltoides (Eastern Cottonwood) I-69 Based on Nanopore Sequencing and Hi-C Technologies.</title>
        <authorList>
            <person name="Bai S."/>
            <person name="Wu H."/>
            <person name="Zhang J."/>
            <person name="Pan Z."/>
            <person name="Zhao W."/>
            <person name="Li Z."/>
            <person name="Tong C."/>
        </authorList>
    </citation>
    <scope>NUCLEOTIDE SEQUENCE</scope>
    <source>
        <tissue evidence="3">Leaf</tissue>
    </source>
</reference>
<keyword evidence="4" id="KW-1185">Reference proteome</keyword>
<feature type="region of interest" description="Disordered" evidence="1">
    <location>
        <begin position="113"/>
        <end position="173"/>
    </location>
</feature>
<dbReference type="FunFam" id="2.40.50.140:FF:000117">
    <property type="entry name" value="Replication protein A subunit"/>
    <property type="match status" value="1"/>
</dbReference>
<dbReference type="InterPro" id="IPR007199">
    <property type="entry name" value="Rep_factor-A_N"/>
</dbReference>
<accession>A0A8T2Z8S3</accession>
<feature type="compositionally biased region" description="Polar residues" evidence="1">
    <location>
        <begin position="162"/>
        <end position="173"/>
    </location>
</feature>
<feature type="domain" description="Replication factor-A protein 1 N-terminal" evidence="2">
    <location>
        <begin position="3"/>
        <end position="103"/>
    </location>
</feature>
<dbReference type="GO" id="GO:0003677">
    <property type="term" value="F:DNA binding"/>
    <property type="evidence" value="ECO:0007669"/>
    <property type="project" value="InterPro"/>
</dbReference>
<dbReference type="GO" id="GO:0005634">
    <property type="term" value="C:nucleus"/>
    <property type="evidence" value="ECO:0007669"/>
    <property type="project" value="InterPro"/>
</dbReference>
<sequence length="173" mass="18312">MNLTEGAISKITSGGATSAELKPTLQVTDLKQVQTKQPQQSDRFRLVLSDGSHLQQAMLGTQINHLVKDGNLRIGSIVQLNQYTCTTVQGRMIIIILELALVAEECELIGNPVSAQRSSGPSPSPVAQPGNVNASPKSFGTNSVTGGVVGNQNMPAAPVQSPEINQFHNTPPF</sequence>
<gene>
    <name evidence="3" type="ORF">H0E87_006857</name>
</gene>
<dbReference type="Pfam" id="PF04057">
    <property type="entry name" value="Rep-A_N"/>
    <property type="match status" value="1"/>
</dbReference>
<organism evidence="3 4">
    <name type="scientific">Populus deltoides</name>
    <name type="common">Eastern poplar</name>
    <name type="synonym">Eastern cottonwood</name>
    <dbReference type="NCBI Taxonomy" id="3696"/>
    <lineage>
        <taxon>Eukaryota</taxon>
        <taxon>Viridiplantae</taxon>
        <taxon>Streptophyta</taxon>
        <taxon>Embryophyta</taxon>
        <taxon>Tracheophyta</taxon>
        <taxon>Spermatophyta</taxon>
        <taxon>Magnoliopsida</taxon>
        <taxon>eudicotyledons</taxon>
        <taxon>Gunneridae</taxon>
        <taxon>Pentapetalae</taxon>
        <taxon>rosids</taxon>
        <taxon>fabids</taxon>
        <taxon>Malpighiales</taxon>
        <taxon>Salicaceae</taxon>
        <taxon>Saliceae</taxon>
        <taxon>Populus</taxon>
    </lineage>
</organism>
<dbReference type="Gene3D" id="2.40.50.140">
    <property type="entry name" value="Nucleic acid-binding proteins"/>
    <property type="match status" value="1"/>
</dbReference>
<proteinExistence type="predicted"/>
<dbReference type="EMBL" id="JACEGQ020000003">
    <property type="protein sequence ID" value="KAH8513745.1"/>
    <property type="molecule type" value="Genomic_DNA"/>
</dbReference>
<evidence type="ECO:0000256" key="1">
    <source>
        <dbReference type="SAM" id="MobiDB-lite"/>
    </source>
</evidence>
<dbReference type="InterPro" id="IPR012340">
    <property type="entry name" value="NA-bd_OB-fold"/>
</dbReference>
<comment type="caution">
    <text evidence="3">The sequence shown here is derived from an EMBL/GenBank/DDBJ whole genome shotgun (WGS) entry which is preliminary data.</text>
</comment>
<dbReference type="AlphaFoldDB" id="A0A8T2Z8S3"/>
<dbReference type="GO" id="GO:0006260">
    <property type="term" value="P:DNA replication"/>
    <property type="evidence" value="ECO:0007669"/>
    <property type="project" value="InterPro"/>
</dbReference>
<protein>
    <recommendedName>
        <fullName evidence="2">Replication factor-A protein 1 N-terminal domain-containing protein</fullName>
    </recommendedName>
</protein>
<feature type="compositionally biased region" description="Polar residues" evidence="1">
    <location>
        <begin position="130"/>
        <end position="139"/>
    </location>
</feature>
<evidence type="ECO:0000313" key="4">
    <source>
        <dbReference type="Proteomes" id="UP000807159"/>
    </source>
</evidence>
<evidence type="ECO:0000313" key="3">
    <source>
        <dbReference type="EMBL" id="KAH8513745.1"/>
    </source>
</evidence>
<name>A0A8T2Z8S3_POPDE</name>
<evidence type="ECO:0000259" key="2">
    <source>
        <dbReference type="Pfam" id="PF04057"/>
    </source>
</evidence>